<reference evidence="1" key="1">
    <citation type="journal article" date="2023" name="Plant J.">
        <title>The genome of the king protea, Protea cynaroides.</title>
        <authorList>
            <person name="Chang J."/>
            <person name="Duong T.A."/>
            <person name="Schoeman C."/>
            <person name="Ma X."/>
            <person name="Roodt D."/>
            <person name="Barker N."/>
            <person name="Li Z."/>
            <person name="Van de Peer Y."/>
            <person name="Mizrachi E."/>
        </authorList>
    </citation>
    <scope>NUCLEOTIDE SEQUENCE</scope>
    <source>
        <tissue evidence="1">Young leaves</tissue>
    </source>
</reference>
<organism evidence="1 2">
    <name type="scientific">Protea cynaroides</name>
    <dbReference type="NCBI Taxonomy" id="273540"/>
    <lineage>
        <taxon>Eukaryota</taxon>
        <taxon>Viridiplantae</taxon>
        <taxon>Streptophyta</taxon>
        <taxon>Embryophyta</taxon>
        <taxon>Tracheophyta</taxon>
        <taxon>Spermatophyta</taxon>
        <taxon>Magnoliopsida</taxon>
        <taxon>Proteales</taxon>
        <taxon>Proteaceae</taxon>
        <taxon>Protea</taxon>
    </lineage>
</organism>
<sequence length="182" mass="20537">MLVSLHNGLRKYKEGLTKDDPITSITGSTFFLSIFCGKNFKIVMIECCVQDVVNWHPYEVLILPEGVAQPRDKALDQPHLASKQLNLDDDTIKLMGDWFRTRVPAACVTQRGLLGKGPKDFNILWECLIAARNHLEQSWLAREERDLVTEANEASDETEPHQGTDTIGFVRPLASFFGIFGF</sequence>
<dbReference type="AlphaFoldDB" id="A0A9Q0JST6"/>
<evidence type="ECO:0000313" key="2">
    <source>
        <dbReference type="Proteomes" id="UP001141806"/>
    </source>
</evidence>
<dbReference type="Proteomes" id="UP001141806">
    <property type="component" value="Unassembled WGS sequence"/>
</dbReference>
<protein>
    <submittedName>
        <fullName evidence="1">Uncharacterized protein</fullName>
    </submittedName>
</protein>
<dbReference type="EMBL" id="JAMYWD010000012">
    <property type="protein sequence ID" value="KAJ4950431.1"/>
    <property type="molecule type" value="Genomic_DNA"/>
</dbReference>
<evidence type="ECO:0000313" key="1">
    <source>
        <dbReference type="EMBL" id="KAJ4950431.1"/>
    </source>
</evidence>
<accession>A0A9Q0JST6</accession>
<gene>
    <name evidence="1" type="ORF">NE237_027263</name>
</gene>
<name>A0A9Q0JST6_9MAGN</name>
<proteinExistence type="predicted"/>
<keyword evidence="2" id="KW-1185">Reference proteome</keyword>
<comment type="caution">
    <text evidence="1">The sequence shown here is derived from an EMBL/GenBank/DDBJ whole genome shotgun (WGS) entry which is preliminary data.</text>
</comment>